<protein>
    <submittedName>
        <fullName evidence="2">DUF1453 family protein</fullName>
    </submittedName>
</protein>
<feature type="transmembrane region" description="Helical" evidence="1">
    <location>
        <begin position="6"/>
        <end position="25"/>
    </location>
</feature>
<evidence type="ECO:0000313" key="2">
    <source>
        <dbReference type="EMBL" id="MCJ2186117.1"/>
    </source>
</evidence>
<feature type="transmembrane region" description="Helical" evidence="1">
    <location>
        <begin position="103"/>
        <end position="124"/>
    </location>
</feature>
<dbReference type="EMBL" id="JALHLG010000005">
    <property type="protein sequence ID" value="MCJ2186117.1"/>
    <property type="molecule type" value="Genomic_DNA"/>
</dbReference>
<keyword evidence="3" id="KW-1185">Reference proteome</keyword>
<dbReference type="RefSeq" id="WP_243918338.1">
    <property type="nucleotide sequence ID" value="NZ_JALHLG010000005.1"/>
</dbReference>
<name>A0ABT0BM56_9SPHN</name>
<feature type="transmembrane region" description="Helical" evidence="1">
    <location>
        <begin position="136"/>
        <end position="160"/>
    </location>
</feature>
<organism evidence="2 3">
    <name type="scientific">Novosphingobium beihaiensis</name>
    <dbReference type="NCBI Taxonomy" id="2930389"/>
    <lineage>
        <taxon>Bacteria</taxon>
        <taxon>Pseudomonadati</taxon>
        <taxon>Pseudomonadota</taxon>
        <taxon>Alphaproteobacteria</taxon>
        <taxon>Sphingomonadales</taxon>
        <taxon>Sphingomonadaceae</taxon>
        <taxon>Novosphingobium</taxon>
    </lineage>
</organism>
<gene>
    <name evidence="2" type="ORF">MTR66_04725</name>
</gene>
<comment type="caution">
    <text evidence="2">The sequence shown here is derived from an EMBL/GenBank/DDBJ whole genome shotgun (WGS) entry which is preliminary data.</text>
</comment>
<sequence length="174" mass="18949">MGSQSVHWLAYLPFAIFALVMLLRFRSLNRARPLRVATLWIFPAVMLGLVSFALYGMHPSLKGWALFTAGIAVGAALGAQRARLMRLHIEGEGPEAKVMMRQSVAALVLILAVFALRRVLFSGMGPSAGAHPSANALLFTDAMLGFAVGLICVQRVVLWLRARRLVAEHRSGDL</sequence>
<keyword evidence="1" id="KW-0812">Transmembrane</keyword>
<feature type="transmembrane region" description="Helical" evidence="1">
    <location>
        <begin position="63"/>
        <end position="82"/>
    </location>
</feature>
<keyword evidence="1" id="KW-0472">Membrane</keyword>
<reference evidence="2 3" key="1">
    <citation type="submission" date="2022-04" db="EMBL/GenBank/DDBJ databases">
        <title>Identification of a novel bacterium isolated from mangrove sediments.</title>
        <authorList>
            <person name="Pan X."/>
        </authorList>
    </citation>
    <scope>NUCLEOTIDE SEQUENCE [LARGE SCALE GENOMIC DNA]</scope>
    <source>
        <strain evidence="2 3">B2638</strain>
    </source>
</reference>
<evidence type="ECO:0000256" key="1">
    <source>
        <dbReference type="SAM" id="Phobius"/>
    </source>
</evidence>
<evidence type="ECO:0000313" key="3">
    <source>
        <dbReference type="Proteomes" id="UP001202281"/>
    </source>
</evidence>
<dbReference type="InterPro" id="IPR058247">
    <property type="entry name" value="DUF1453"/>
</dbReference>
<dbReference type="Proteomes" id="UP001202281">
    <property type="component" value="Unassembled WGS sequence"/>
</dbReference>
<feature type="transmembrane region" description="Helical" evidence="1">
    <location>
        <begin position="37"/>
        <end position="57"/>
    </location>
</feature>
<dbReference type="Pfam" id="PF07301">
    <property type="entry name" value="DUF1453"/>
    <property type="match status" value="1"/>
</dbReference>
<keyword evidence="1" id="KW-1133">Transmembrane helix</keyword>
<accession>A0ABT0BM56</accession>
<proteinExistence type="predicted"/>